<dbReference type="Proteomes" id="UP000176593">
    <property type="component" value="Unassembled WGS sequence"/>
</dbReference>
<feature type="transmembrane region" description="Helical" evidence="1">
    <location>
        <begin position="117"/>
        <end position="141"/>
    </location>
</feature>
<keyword evidence="1" id="KW-0472">Membrane</keyword>
<keyword evidence="1" id="KW-0812">Transmembrane</keyword>
<protein>
    <submittedName>
        <fullName evidence="2">Uncharacterized protein</fullName>
    </submittedName>
</protein>
<dbReference type="EMBL" id="MGEQ01000003">
    <property type="protein sequence ID" value="OGL87091.1"/>
    <property type="molecule type" value="Genomic_DNA"/>
</dbReference>
<comment type="caution">
    <text evidence="2">The sequence shown here is derived from an EMBL/GenBank/DDBJ whole genome shotgun (WGS) entry which is preliminary data.</text>
</comment>
<accession>A0A1F7V9G6</accession>
<gene>
    <name evidence="2" type="ORF">A3I41_04075</name>
</gene>
<evidence type="ECO:0000313" key="2">
    <source>
        <dbReference type="EMBL" id="OGL87091.1"/>
    </source>
</evidence>
<dbReference type="AlphaFoldDB" id="A0A1F7V9G6"/>
<sequence length="154" mass="17742">MFRRALRRLKMVFLVVPEDAEVRAETSVGSNAFQINVESTEWQALYKNRQEGSHPIVVIRHNGIQSWLPRWGGVLHHSFVERPIFAGARVQSFWNVGAVEKVSANTYRVTASKAWEAFVLASISEILSSMIAFLVFEAHFYTWSRSWNRSLHHI</sequence>
<reference evidence="2 3" key="1">
    <citation type="journal article" date="2016" name="Nat. Commun.">
        <title>Thousands of microbial genomes shed light on interconnected biogeochemical processes in an aquifer system.</title>
        <authorList>
            <person name="Anantharaman K."/>
            <person name="Brown C.T."/>
            <person name="Hug L.A."/>
            <person name="Sharon I."/>
            <person name="Castelle C.J."/>
            <person name="Probst A.J."/>
            <person name="Thomas B.C."/>
            <person name="Singh A."/>
            <person name="Wilkins M.J."/>
            <person name="Karaoz U."/>
            <person name="Brodie E.L."/>
            <person name="Williams K.H."/>
            <person name="Hubbard S.S."/>
            <person name="Banfield J.F."/>
        </authorList>
    </citation>
    <scope>NUCLEOTIDE SEQUENCE [LARGE SCALE GENOMIC DNA]</scope>
</reference>
<proteinExistence type="predicted"/>
<evidence type="ECO:0000256" key="1">
    <source>
        <dbReference type="SAM" id="Phobius"/>
    </source>
</evidence>
<name>A0A1F7V9G6_9BACT</name>
<keyword evidence="1" id="KW-1133">Transmembrane helix</keyword>
<organism evidence="2 3">
    <name type="scientific">Candidatus Uhrbacteria bacterium RIFCSPLOWO2_02_FULL_48_18</name>
    <dbReference type="NCBI Taxonomy" id="1802408"/>
    <lineage>
        <taxon>Bacteria</taxon>
        <taxon>Candidatus Uhriibacteriota</taxon>
    </lineage>
</organism>
<evidence type="ECO:0000313" key="3">
    <source>
        <dbReference type="Proteomes" id="UP000176593"/>
    </source>
</evidence>